<proteinExistence type="predicted"/>
<evidence type="ECO:0000313" key="3">
    <source>
        <dbReference type="Proteomes" id="UP000276178"/>
    </source>
</evidence>
<evidence type="ECO:0000313" key="2">
    <source>
        <dbReference type="EMBL" id="RNB54114.1"/>
    </source>
</evidence>
<name>A0A3M8ASE1_9BACL</name>
<keyword evidence="4" id="KW-1185">Reference proteome</keyword>
<protein>
    <submittedName>
        <fullName evidence="2">ABC transporter ATP-binding protein</fullName>
    </submittedName>
</protein>
<accession>A0A3M8ASE1</accession>
<evidence type="ECO:0000313" key="1">
    <source>
        <dbReference type="EMBL" id="GED25174.1"/>
    </source>
</evidence>
<evidence type="ECO:0000313" key="4">
    <source>
        <dbReference type="Proteomes" id="UP000317180"/>
    </source>
</evidence>
<sequence length="48" mass="5570">MIAKDQVDPRFVWEAARRARFDGFIREQEQGMDTVIGERGMKLSGEKN</sequence>
<dbReference type="EMBL" id="RHHN01000042">
    <property type="protein sequence ID" value="RNB54114.1"/>
    <property type="molecule type" value="Genomic_DNA"/>
</dbReference>
<dbReference type="AlphaFoldDB" id="A0A3M8ASE1"/>
<keyword evidence="2" id="KW-0547">Nucleotide-binding</keyword>
<organism evidence="2 3">
    <name type="scientific">Brevibacillus agri</name>
    <dbReference type="NCBI Taxonomy" id="51101"/>
    <lineage>
        <taxon>Bacteria</taxon>
        <taxon>Bacillati</taxon>
        <taxon>Bacillota</taxon>
        <taxon>Bacilli</taxon>
        <taxon>Bacillales</taxon>
        <taxon>Paenibacillaceae</taxon>
        <taxon>Brevibacillus</taxon>
    </lineage>
</organism>
<dbReference type="Proteomes" id="UP000276178">
    <property type="component" value="Unassembled WGS sequence"/>
</dbReference>
<reference evidence="2 3" key="1">
    <citation type="submission" date="2018-10" db="EMBL/GenBank/DDBJ databases">
        <title>Phylogenomics of Brevibacillus.</title>
        <authorList>
            <person name="Dunlap C."/>
        </authorList>
    </citation>
    <scope>NUCLEOTIDE SEQUENCE [LARGE SCALE GENOMIC DNA]</scope>
    <source>
        <strain evidence="2 3">NRRL NRS 1219</strain>
    </source>
</reference>
<dbReference type="InterPro" id="IPR027417">
    <property type="entry name" value="P-loop_NTPase"/>
</dbReference>
<gene>
    <name evidence="1" type="ORF">BAG01nite_12760</name>
    <name evidence="2" type="ORF">EB820_14465</name>
</gene>
<dbReference type="EMBL" id="BJOD01000011">
    <property type="protein sequence ID" value="GED25174.1"/>
    <property type="molecule type" value="Genomic_DNA"/>
</dbReference>
<keyword evidence="2" id="KW-0067">ATP-binding</keyword>
<dbReference type="SUPFAM" id="SSF52540">
    <property type="entry name" value="P-loop containing nucleoside triphosphate hydrolases"/>
    <property type="match status" value="1"/>
</dbReference>
<dbReference type="GO" id="GO:0005524">
    <property type="term" value="F:ATP binding"/>
    <property type="evidence" value="ECO:0007669"/>
    <property type="project" value="UniProtKB-KW"/>
</dbReference>
<reference evidence="1 4" key="2">
    <citation type="submission" date="2019-06" db="EMBL/GenBank/DDBJ databases">
        <title>Whole genome shotgun sequence of Brevibacillus agri NBRC 15538.</title>
        <authorList>
            <person name="Hosoyama A."/>
            <person name="Uohara A."/>
            <person name="Ohji S."/>
            <person name="Ichikawa N."/>
        </authorList>
    </citation>
    <scope>NUCLEOTIDE SEQUENCE [LARGE SCALE GENOMIC DNA]</scope>
    <source>
        <strain evidence="1 4">NBRC 15538</strain>
    </source>
</reference>
<dbReference type="Proteomes" id="UP000317180">
    <property type="component" value="Unassembled WGS sequence"/>
</dbReference>
<dbReference type="Gene3D" id="3.40.50.300">
    <property type="entry name" value="P-loop containing nucleotide triphosphate hydrolases"/>
    <property type="match status" value="1"/>
</dbReference>
<comment type="caution">
    <text evidence="2">The sequence shown here is derived from an EMBL/GenBank/DDBJ whole genome shotgun (WGS) entry which is preliminary data.</text>
</comment>